<dbReference type="Pfam" id="PF00512">
    <property type="entry name" value="HisKA"/>
    <property type="match status" value="1"/>
</dbReference>
<evidence type="ECO:0000256" key="9">
    <source>
        <dbReference type="ARBA" id="ARBA00022777"/>
    </source>
</evidence>
<dbReference type="CDD" id="cd16922">
    <property type="entry name" value="HATPase_EvgS-ArcB-TorS-like"/>
    <property type="match status" value="1"/>
</dbReference>
<accession>A0A2G6Q645</accession>
<dbReference type="PROSITE" id="PS50109">
    <property type="entry name" value="HIS_KIN"/>
    <property type="match status" value="1"/>
</dbReference>
<evidence type="ECO:0000256" key="5">
    <source>
        <dbReference type="ARBA" id="ARBA00022553"/>
    </source>
</evidence>
<keyword evidence="9 20" id="KW-0418">Kinase</keyword>
<dbReference type="Proteomes" id="UP000228484">
    <property type="component" value="Unassembled WGS sequence"/>
</dbReference>
<evidence type="ECO:0000313" key="20">
    <source>
        <dbReference type="EMBL" id="PIE92283.1"/>
    </source>
</evidence>
<keyword evidence="11 17" id="KW-1133">Transmembrane helix</keyword>
<dbReference type="EC" id="2.7.13.3" evidence="3"/>
<dbReference type="RefSeq" id="WP_136699880.1">
    <property type="nucleotide sequence ID" value="NZ_JBOIRJ010000027.1"/>
</dbReference>
<evidence type="ECO:0000256" key="13">
    <source>
        <dbReference type="ARBA" id="ARBA00023026"/>
    </source>
</evidence>
<keyword evidence="13" id="KW-0843">Virulence</keyword>
<evidence type="ECO:0000313" key="21">
    <source>
        <dbReference type="Proteomes" id="UP000228484"/>
    </source>
</evidence>
<dbReference type="Gene3D" id="6.10.340.10">
    <property type="match status" value="1"/>
</dbReference>
<dbReference type="PANTHER" id="PTHR45528:SF11">
    <property type="entry name" value="HISTIDINE KINASE"/>
    <property type="match status" value="1"/>
</dbReference>
<comment type="subcellular location">
    <subcellularLocation>
        <location evidence="2">Cell membrane</location>
        <topology evidence="2">Multi-pass membrane protein</topology>
    </subcellularLocation>
</comment>
<keyword evidence="4" id="KW-1003">Cell membrane</keyword>
<evidence type="ECO:0000256" key="3">
    <source>
        <dbReference type="ARBA" id="ARBA00012438"/>
    </source>
</evidence>
<dbReference type="PRINTS" id="PR00344">
    <property type="entry name" value="BCTRLSENSOR"/>
</dbReference>
<keyword evidence="21" id="KW-1185">Reference proteome</keyword>
<comment type="function">
    <text evidence="15">Member of the two-component regulatory system HssS/HssR involved in intracellular heme homeostasis and tempering of staphylococcal virulence. HssS functions as a heme sensor histidine kinase which is autophosphorylated at a histidine residue and transfers its phosphate group to an aspartate residue of HssR. HssR/HssS activates the expression of hrtAB, an efflux pump, in response to extracellular heme, hemin, hemoglobin or blood.</text>
</comment>
<dbReference type="FunFam" id="3.30.565.10:FF:000006">
    <property type="entry name" value="Sensor histidine kinase WalK"/>
    <property type="match status" value="1"/>
</dbReference>
<dbReference type="CDD" id="cd06225">
    <property type="entry name" value="HAMP"/>
    <property type="match status" value="1"/>
</dbReference>
<dbReference type="InterPro" id="IPR050398">
    <property type="entry name" value="HssS/ArlS-like"/>
</dbReference>
<comment type="catalytic activity">
    <reaction evidence="1">
        <text>ATP + protein L-histidine = ADP + protein N-phospho-L-histidine.</text>
        <dbReference type="EC" id="2.7.13.3"/>
    </reaction>
</comment>
<evidence type="ECO:0000256" key="6">
    <source>
        <dbReference type="ARBA" id="ARBA00022679"/>
    </source>
</evidence>
<dbReference type="PANTHER" id="PTHR45528">
    <property type="entry name" value="SENSOR HISTIDINE KINASE CPXA"/>
    <property type="match status" value="1"/>
</dbReference>
<dbReference type="SMART" id="SM00388">
    <property type="entry name" value="HisKA"/>
    <property type="match status" value="1"/>
</dbReference>
<sequence>MRRRERMSKLKILKVIGAVIALFSFLTIIWSIAFYVASSILDTLEINVSPFVTFLISDMVGFVFIVLIWVLIGVLMRPKREAMIWTIIEPIQKIAKGDFSVKIRNEEKYDGEIGVLVKSINDMTDELNAMEKMRQEFVSNVSHEIQSPLTSIKGFARALQDNSLSEEKRKHYLTIIETETTRLSKLSQNLLKLTLLESEEYTPESETYRLDQQLKQIVLNSEPLWTEKEIELELNLEKVHITADQESMSQVWINLIYNSIKFTPSGGGTITIQLKEYEKVVEVLIRDSGIGISEEQKQHIFERFYKADSSRNRAYGGSGLGLAIVKKVLDLHQGEIKVESEEGNGTEFIVCIPKYKEK</sequence>
<dbReference type="Gene3D" id="3.30.565.10">
    <property type="entry name" value="Histidine kinase-like ATPase, C-terminal domain"/>
    <property type="match status" value="1"/>
</dbReference>
<dbReference type="InterPro" id="IPR003594">
    <property type="entry name" value="HATPase_dom"/>
</dbReference>
<dbReference type="CDD" id="cd00082">
    <property type="entry name" value="HisKA"/>
    <property type="match status" value="1"/>
</dbReference>
<dbReference type="PROSITE" id="PS50885">
    <property type="entry name" value="HAMP"/>
    <property type="match status" value="1"/>
</dbReference>
<evidence type="ECO:0000256" key="4">
    <source>
        <dbReference type="ARBA" id="ARBA00022475"/>
    </source>
</evidence>
<dbReference type="InterPro" id="IPR036890">
    <property type="entry name" value="HATPase_C_sf"/>
</dbReference>
<dbReference type="SMART" id="SM00387">
    <property type="entry name" value="HATPase_c"/>
    <property type="match status" value="1"/>
</dbReference>
<keyword evidence="12" id="KW-0902">Two-component regulatory system</keyword>
<dbReference type="InterPro" id="IPR005467">
    <property type="entry name" value="His_kinase_dom"/>
</dbReference>
<evidence type="ECO:0000256" key="8">
    <source>
        <dbReference type="ARBA" id="ARBA00022741"/>
    </source>
</evidence>
<dbReference type="GO" id="GO:0005524">
    <property type="term" value="F:ATP binding"/>
    <property type="evidence" value="ECO:0007669"/>
    <property type="project" value="UniProtKB-KW"/>
</dbReference>
<feature type="transmembrane region" description="Helical" evidence="17">
    <location>
        <begin position="48"/>
        <end position="75"/>
    </location>
</feature>
<proteinExistence type="predicted"/>
<dbReference type="AlphaFoldDB" id="A0A2G6Q645"/>
<dbReference type="SUPFAM" id="SSF158472">
    <property type="entry name" value="HAMP domain-like"/>
    <property type="match status" value="1"/>
</dbReference>
<feature type="domain" description="HAMP" evidence="19">
    <location>
        <begin position="91"/>
        <end position="132"/>
    </location>
</feature>
<dbReference type="EMBL" id="NWUW01000037">
    <property type="protein sequence ID" value="PIE92283.1"/>
    <property type="molecule type" value="Genomic_DNA"/>
</dbReference>
<dbReference type="Gene3D" id="1.10.287.130">
    <property type="match status" value="1"/>
</dbReference>
<dbReference type="GO" id="GO:0000155">
    <property type="term" value="F:phosphorelay sensor kinase activity"/>
    <property type="evidence" value="ECO:0007669"/>
    <property type="project" value="InterPro"/>
</dbReference>
<feature type="transmembrane region" description="Helical" evidence="17">
    <location>
        <begin position="12"/>
        <end position="36"/>
    </location>
</feature>
<evidence type="ECO:0000256" key="1">
    <source>
        <dbReference type="ARBA" id="ARBA00000085"/>
    </source>
</evidence>
<evidence type="ECO:0000259" key="19">
    <source>
        <dbReference type="PROSITE" id="PS50885"/>
    </source>
</evidence>
<keyword evidence="6" id="KW-0808">Transferase</keyword>
<dbReference type="FunFam" id="1.10.287.130:FF:000001">
    <property type="entry name" value="Two-component sensor histidine kinase"/>
    <property type="match status" value="1"/>
</dbReference>
<evidence type="ECO:0000256" key="7">
    <source>
        <dbReference type="ARBA" id="ARBA00022692"/>
    </source>
</evidence>
<dbReference type="InterPro" id="IPR003661">
    <property type="entry name" value="HisK_dim/P_dom"/>
</dbReference>
<evidence type="ECO:0000256" key="14">
    <source>
        <dbReference type="ARBA" id="ARBA00023136"/>
    </source>
</evidence>
<keyword evidence="10" id="KW-0067">ATP-binding</keyword>
<name>A0A2G6Q645_9BACI</name>
<evidence type="ECO:0000256" key="17">
    <source>
        <dbReference type="SAM" id="Phobius"/>
    </source>
</evidence>
<gene>
    <name evidence="20" type="ORF">CO726_27395</name>
</gene>
<evidence type="ECO:0000256" key="10">
    <source>
        <dbReference type="ARBA" id="ARBA00022840"/>
    </source>
</evidence>
<protein>
    <recommendedName>
        <fullName evidence="16">Heme sensor protein HssS</fullName>
        <ecNumber evidence="3">2.7.13.3</ecNumber>
    </recommendedName>
</protein>
<keyword evidence="8" id="KW-0547">Nucleotide-binding</keyword>
<dbReference type="InterPro" id="IPR003660">
    <property type="entry name" value="HAMP_dom"/>
</dbReference>
<evidence type="ECO:0000259" key="18">
    <source>
        <dbReference type="PROSITE" id="PS50109"/>
    </source>
</evidence>
<keyword evidence="7 17" id="KW-0812">Transmembrane</keyword>
<evidence type="ECO:0000256" key="16">
    <source>
        <dbReference type="ARBA" id="ARBA00040841"/>
    </source>
</evidence>
<evidence type="ECO:0000256" key="11">
    <source>
        <dbReference type="ARBA" id="ARBA00022989"/>
    </source>
</evidence>
<evidence type="ECO:0000256" key="2">
    <source>
        <dbReference type="ARBA" id="ARBA00004651"/>
    </source>
</evidence>
<dbReference type="InterPro" id="IPR004358">
    <property type="entry name" value="Sig_transdc_His_kin-like_C"/>
</dbReference>
<evidence type="ECO:0000256" key="15">
    <source>
        <dbReference type="ARBA" id="ARBA00037219"/>
    </source>
</evidence>
<dbReference type="InterPro" id="IPR036097">
    <property type="entry name" value="HisK_dim/P_sf"/>
</dbReference>
<reference evidence="20 21" key="1">
    <citation type="submission" date="2017-09" db="EMBL/GenBank/DDBJ databases">
        <title>Biocontrol bacteria screening and application from spent mushroom substrate.</title>
        <authorList>
            <person name="Sun X."/>
        </authorList>
    </citation>
    <scope>NUCLEOTIDE SEQUENCE [LARGE SCALE GENOMIC DNA]</scope>
    <source>
        <strain evidence="20 21">100374</strain>
    </source>
</reference>
<dbReference type="SUPFAM" id="SSF55874">
    <property type="entry name" value="ATPase domain of HSP90 chaperone/DNA topoisomerase II/histidine kinase"/>
    <property type="match status" value="1"/>
</dbReference>
<evidence type="ECO:0000256" key="12">
    <source>
        <dbReference type="ARBA" id="ARBA00023012"/>
    </source>
</evidence>
<dbReference type="Pfam" id="PF02518">
    <property type="entry name" value="HATPase_c"/>
    <property type="match status" value="1"/>
</dbReference>
<organism evidence="20 21">
    <name type="scientific">Bacillus fungorum</name>
    <dbReference type="NCBI Taxonomy" id="2039284"/>
    <lineage>
        <taxon>Bacteria</taxon>
        <taxon>Bacillati</taxon>
        <taxon>Bacillota</taxon>
        <taxon>Bacilli</taxon>
        <taxon>Bacillales</taxon>
        <taxon>Bacillaceae</taxon>
        <taxon>Bacillus</taxon>
    </lineage>
</organism>
<keyword evidence="5" id="KW-0597">Phosphoprotein</keyword>
<comment type="caution">
    <text evidence="20">The sequence shown here is derived from an EMBL/GenBank/DDBJ whole genome shotgun (WGS) entry which is preliminary data.</text>
</comment>
<dbReference type="SUPFAM" id="SSF47384">
    <property type="entry name" value="Homodimeric domain of signal transducing histidine kinase"/>
    <property type="match status" value="1"/>
</dbReference>
<keyword evidence="14 17" id="KW-0472">Membrane</keyword>
<feature type="domain" description="Histidine kinase" evidence="18">
    <location>
        <begin position="140"/>
        <end position="356"/>
    </location>
</feature>
<dbReference type="GO" id="GO:0005886">
    <property type="term" value="C:plasma membrane"/>
    <property type="evidence" value="ECO:0007669"/>
    <property type="project" value="UniProtKB-SubCell"/>
</dbReference>